<dbReference type="PANTHER" id="PTHR30399">
    <property type="entry name" value="UNCHARACTERIZED PROTEIN YGJP"/>
    <property type="match status" value="1"/>
</dbReference>
<feature type="domain" description="YgjP-like metallopeptidase" evidence="1">
    <location>
        <begin position="25"/>
        <end position="220"/>
    </location>
</feature>
<sequence>MVREAEVLVSSKNKITYTLEIKQVKNINLRITREGSVRVSASPFVSPQRVDEFVDSRADWIRERLRHVHNAQSLREEDRIVLLGTTLKIRRVKAAHPLVYYSADIFYVQYQREEQCETLITKYLDQLCHDIFSDIAQLTCRRLKEYHLQMPEIKLRKMKSQWGNCKPAKNVITLNKRLIHYPVEFIEYVILHEFVHFIHPDHSRAFYEVVERYMPDYKERIALSERD</sequence>
<protein>
    <submittedName>
        <fullName evidence="2">M48 family metallopeptidase</fullName>
    </submittedName>
</protein>
<dbReference type="AlphaFoldDB" id="A0A9D2SV67"/>
<comment type="caution">
    <text evidence="2">The sequence shown here is derived from an EMBL/GenBank/DDBJ whole genome shotgun (WGS) entry which is preliminary data.</text>
</comment>
<dbReference type="InterPro" id="IPR002725">
    <property type="entry name" value="YgjP-like_metallopeptidase"/>
</dbReference>
<dbReference type="CDD" id="cd07344">
    <property type="entry name" value="M48_yhfN_like"/>
    <property type="match status" value="1"/>
</dbReference>
<organism evidence="2 3">
    <name type="scientific">Candidatus Merdibacter merdavium</name>
    <dbReference type="NCBI Taxonomy" id="2838692"/>
    <lineage>
        <taxon>Bacteria</taxon>
        <taxon>Bacillati</taxon>
        <taxon>Bacillota</taxon>
        <taxon>Erysipelotrichia</taxon>
        <taxon>Erysipelotrichales</taxon>
        <taxon>Erysipelotrichaceae</taxon>
        <taxon>Merdibacter</taxon>
    </lineage>
</organism>
<accession>A0A9D2SV67</accession>
<evidence type="ECO:0000313" key="3">
    <source>
        <dbReference type="Proteomes" id="UP000823896"/>
    </source>
</evidence>
<name>A0A9D2SV67_9FIRM</name>
<dbReference type="Gene3D" id="3.30.2010.10">
    <property type="entry name" value="Metalloproteases ('zincins'), catalytic domain"/>
    <property type="match status" value="1"/>
</dbReference>
<proteinExistence type="predicted"/>
<dbReference type="InterPro" id="IPR053136">
    <property type="entry name" value="UTP_pyrophosphatase-like"/>
</dbReference>
<evidence type="ECO:0000313" key="2">
    <source>
        <dbReference type="EMBL" id="HJC35564.1"/>
    </source>
</evidence>
<reference evidence="2" key="2">
    <citation type="submission" date="2021-04" db="EMBL/GenBank/DDBJ databases">
        <authorList>
            <person name="Gilroy R."/>
        </authorList>
    </citation>
    <scope>NUCLEOTIDE SEQUENCE</scope>
    <source>
        <strain evidence="2">CHK187-11901</strain>
    </source>
</reference>
<reference evidence="2" key="1">
    <citation type="journal article" date="2021" name="PeerJ">
        <title>Extensive microbial diversity within the chicken gut microbiome revealed by metagenomics and culture.</title>
        <authorList>
            <person name="Gilroy R."/>
            <person name="Ravi A."/>
            <person name="Getino M."/>
            <person name="Pursley I."/>
            <person name="Horton D.L."/>
            <person name="Alikhan N.F."/>
            <person name="Baker D."/>
            <person name="Gharbi K."/>
            <person name="Hall N."/>
            <person name="Watson M."/>
            <person name="Adriaenssens E.M."/>
            <person name="Foster-Nyarko E."/>
            <person name="Jarju S."/>
            <person name="Secka A."/>
            <person name="Antonio M."/>
            <person name="Oren A."/>
            <person name="Chaudhuri R.R."/>
            <person name="La Ragione R."/>
            <person name="Hildebrand F."/>
            <person name="Pallen M.J."/>
        </authorList>
    </citation>
    <scope>NUCLEOTIDE SEQUENCE</scope>
    <source>
        <strain evidence="2">CHK187-11901</strain>
    </source>
</reference>
<dbReference type="EMBL" id="DWWM01000001">
    <property type="protein sequence ID" value="HJC35564.1"/>
    <property type="molecule type" value="Genomic_DNA"/>
</dbReference>
<evidence type="ECO:0000259" key="1">
    <source>
        <dbReference type="Pfam" id="PF01863"/>
    </source>
</evidence>
<gene>
    <name evidence="2" type="ORF">H9702_00330</name>
</gene>
<dbReference type="Pfam" id="PF01863">
    <property type="entry name" value="YgjP-like"/>
    <property type="match status" value="1"/>
</dbReference>
<dbReference type="PANTHER" id="PTHR30399:SF1">
    <property type="entry name" value="UTP PYROPHOSPHATASE"/>
    <property type="match status" value="1"/>
</dbReference>
<dbReference type="Proteomes" id="UP000823896">
    <property type="component" value="Unassembled WGS sequence"/>
</dbReference>